<evidence type="ECO:0000313" key="8">
    <source>
        <dbReference type="EMBL" id="MFC7142086.1"/>
    </source>
</evidence>
<dbReference type="SMART" id="SM00853">
    <property type="entry name" value="MutL_C"/>
    <property type="match status" value="1"/>
</dbReference>
<dbReference type="Gene3D" id="3.30.1540.20">
    <property type="entry name" value="MutL, C-terminal domain, dimerisation subdomain"/>
    <property type="match status" value="1"/>
</dbReference>
<dbReference type="Gene3D" id="3.30.230.10">
    <property type="match status" value="1"/>
</dbReference>
<dbReference type="NCBIfam" id="TIGR00585">
    <property type="entry name" value="mutl"/>
    <property type="match status" value="1"/>
</dbReference>
<evidence type="ECO:0000259" key="7">
    <source>
        <dbReference type="SMART" id="SM01340"/>
    </source>
</evidence>
<dbReference type="SUPFAM" id="SSF118116">
    <property type="entry name" value="DNA mismatch repair protein MutL"/>
    <property type="match status" value="1"/>
</dbReference>
<feature type="compositionally biased region" description="Acidic residues" evidence="5">
    <location>
        <begin position="519"/>
        <end position="529"/>
    </location>
</feature>
<feature type="compositionally biased region" description="Low complexity" evidence="5">
    <location>
        <begin position="428"/>
        <end position="451"/>
    </location>
</feature>
<dbReference type="InterPro" id="IPR020667">
    <property type="entry name" value="DNA_mismatch_repair_MutL"/>
</dbReference>
<evidence type="ECO:0000259" key="6">
    <source>
        <dbReference type="SMART" id="SM00853"/>
    </source>
</evidence>
<evidence type="ECO:0000256" key="4">
    <source>
        <dbReference type="HAMAP-Rule" id="MF_00149"/>
    </source>
</evidence>
<comment type="caution">
    <text evidence="8">The sequence shown here is derived from an EMBL/GenBank/DDBJ whole genome shotgun (WGS) entry which is preliminary data.</text>
</comment>
<proteinExistence type="inferred from homology"/>
<dbReference type="Pfam" id="PF01119">
    <property type="entry name" value="DNA_mis_repair"/>
    <property type="match status" value="1"/>
</dbReference>
<dbReference type="InterPro" id="IPR002099">
    <property type="entry name" value="MutL/Mlh/PMS"/>
</dbReference>
<gene>
    <name evidence="4 8" type="primary">mutL</name>
    <name evidence="8" type="ORF">ACFQMA_19900</name>
</gene>
<feature type="compositionally biased region" description="Low complexity" evidence="5">
    <location>
        <begin position="544"/>
        <end position="555"/>
    </location>
</feature>
<evidence type="ECO:0000256" key="3">
    <source>
        <dbReference type="ARBA" id="ARBA00023204"/>
    </source>
</evidence>
<dbReference type="PANTHER" id="PTHR10073">
    <property type="entry name" value="DNA MISMATCH REPAIR PROTEIN MLH, PMS, MUTL"/>
    <property type="match status" value="1"/>
</dbReference>
<dbReference type="GO" id="GO:0004519">
    <property type="term" value="F:endonuclease activity"/>
    <property type="evidence" value="ECO:0007669"/>
    <property type="project" value="UniProtKB-KW"/>
</dbReference>
<dbReference type="GO" id="GO:0006298">
    <property type="term" value="P:mismatch repair"/>
    <property type="evidence" value="ECO:0007669"/>
    <property type="project" value="UniProtKB-UniRule"/>
</dbReference>
<dbReference type="Gene3D" id="3.30.1370.100">
    <property type="entry name" value="MutL, C-terminal domain, regulatory subdomain"/>
    <property type="match status" value="1"/>
</dbReference>
<keyword evidence="8" id="KW-0255">Endonuclease</keyword>
<feature type="domain" description="DNA mismatch repair protein S5" evidence="7">
    <location>
        <begin position="222"/>
        <end position="346"/>
    </location>
</feature>
<evidence type="ECO:0000313" key="9">
    <source>
        <dbReference type="Proteomes" id="UP001596432"/>
    </source>
</evidence>
<keyword evidence="9" id="KW-1185">Reference proteome</keyword>
<dbReference type="Proteomes" id="UP001596432">
    <property type="component" value="Unassembled WGS sequence"/>
</dbReference>
<dbReference type="InterPro" id="IPR014762">
    <property type="entry name" value="DNA_mismatch_repair_CS"/>
</dbReference>
<dbReference type="InterPro" id="IPR013507">
    <property type="entry name" value="DNA_mismatch_S5_2-like"/>
</dbReference>
<dbReference type="CDD" id="cd00782">
    <property type="entry name" value="MutL_Trans"/>
    <property type="match status" value="1"/>
</dbReference>
<dbReference type="InterPro" id="IPR042121">
    <property type="entry name" value="MutL_C_regsub"/>
</dbReference>
<dbReference type="InterPro" id="IPR036890">
    <property type="entry name" value="HATPase_C_sf"/>
</dbReference>
<dbReference type="SUPFAM" id="SSF54211">
    <property type="entry name" value="Ribosomal protein S5 domain 2-like"/>
    <property type="match status" value="1"/>
</dbReference>
<dbReference type="Pfam" id="PF08676">
    <property type="entry name" value="MutL_C"/>
    <property type="match status" value="1"/>
</dbReference>
<dbReference type="GeneID" id="78822420"/>
<evidence type="ECO:0000256" key="5">
    <source>
        <dbReference type="SAM" id="MobiDB-lite"/>
    </source>
</evidence>
<dbReference type="InterPro" id="IPR042120">
    <property type="entry name" value="MutL_C_dimsub"/>
</dbReference>
<comment type="function">
    <text evidence="4">This protein is involved in the repair of mismatches in DNA. It is required for dam-dependent methyl-directed DNA mismatch repair. May act as a 'molecular matchmaker', a protein that promotes the formation of a stable complex between two or more DNA-binding proteins in an ATP-dependent manner without itself being part of a final effector complex.</text>
</comment>
<comment type="similarity">
    <text evidence="1 4">Belongs to the DNA mismatch repair MutL/HexB family.</text>
</comment>
<dbReference type="HAMAP" id="MF_00149">
    <property type="entry name" value="DNA_mis_repair"/>
    <property type="match status" value="1"/>
</dbReference>
<feature type="domain" description="MutL C-terminal dimerisation" evidence="6">
    <location>
        <begin position="594"/>
        <end position="738"/>
    </location>
</feature>
<keyword evidence="2 4" id="KW-0227">DNA damage</keyword>
<dbReference type="PROSITE" id="PS00058">
    <property type="entry name" value="DNA_MISMATCH_REPAIR_1"/>
    <property type="match status" value="1"/>
</dbReference>
<dbReference type="FunFam" id="3.30.565.10:FF:000003">
    <property type="entry name" value="DNA mismatch repair endonuclease MutL"/>
    <property type="match status" value="1"/>
</dbReference>
<sequence length="790" mass="81793">MSDDAPTGQIRRLDEATVERIAAGEVAERPASVVKELVENSLDADASRVEVAVERGGKDGIRVADDGIGMTEDEVRRAVEEHTTSKISGIDDLESGVATLGFRGEALHAIGAVSRLTITTHPRADRADVDAARGTELRIEGGEVTSVEPAGCPEGTAIEVEDLFFNVPARRKYLKQDGTEFAHVNTVVTSYALANPDVAVSLTHDGRETFATTGQGDRRAAVMSVYGREVAQSMVDVEADGESLPDGPLAGVSGLVSHPETTRSTREYCSTYVNGRYVTATAVRDAVIEAYGHQLAPDRYPFAVLFLDVPAGDVDVNVHPRKLEVRFADEEGVREQIRTAVESALLEEGLLRSGAPRGKSAPEQTEIRPEQGGTVDGDADPDGGGPDREGGDTDRDAGGPDRDAGGESGTEPGSRGPSTADSGGPSTGAVAGAGSEDAGAGDPSVDDAPGADGVGSGGADSIRADSGGTDPDETDSASATDSTVASVSGPTFSSDPAAPSPRSSPPGGPSTESPPDGEGGADSDGDPGDQDGTGNGAEAEDADAGTAAGAETPEGADPHDAGRKFTGGHGQARLGGGDPDAGPTDFGSLPSMRVLGQLHETYVLAETDEGLVLIDQHAADERINYERLREEFTGETTTQALARPVELSLTAREAELFETYGEALATLGFRAERVGDRTVEVRTVPSLVADAADPDLLRDALAAFVEGEGSAAETVEAAADELLADLACYPSITGNTSLTEGSVRDLLARLDDCENPWACPHGRPVVVEFDADEIEARFERDYPGHGGRRD</sequence>
<protein>
    <recommendedName>
        <fullName evidence="4">DNA mismatch repair protein MutL</fullName>
    </recommendedName>
</protein>
<dbReference type="InterPro" id="IPR037198">
    <property type="entry name" value="MutL_C_sf"/>
</dbReference>
<name>A0ABD5Y6Y6_9EURY</name>
<dbReference type="InterPro" id="IPR014721">
    <property type="entry name" value="Ribsml_uS5_D2-typ_fold_subgr"/>
</dbReference>
<keyword evidence="3 4" id="KW-0234">DNA repair</keyword>
<feature type="compositionally biased region" description="Gly residues" evidence="5">
    <location>
        <begin position="565"/>
        <end position="579"/>
    </location>
</feature>
<dbReference type="CDD" id="cd16926">
    <property type="entry name" value="HATPase_MutL-MLH-PMS-like"/>
    <property type="match status" value="1"/>
</dbReference>
<accession>A0ABD5Y6Y6</accession>
<keyword evidence="8" id="KW-0378">Hydrolase</keyword>
<dbReference type="Gene3D" id="3.30.565.10">
    <property type="entry name" value="Histidine kinase-like ATPase, C-terminal domain"/>
    <property type="match status" value="1"/>
</dbReference>
<dbReference type="AlphaFoldDB" id="A0ABD5Y6Y6"/>
<reference evidence="8 9" key="1">
    <citation type="journal article" date="2019" name="Int. J. Syst. Evol. Microbiol.">
        <title>The Global Catalogue of Microorganisms (GCM) 10K type strain sequencing project: providing services to taxonomists for standard genome sequencing and annotation.</title>
        <authorList>
            <consortium name="The Broad Institute Genomics Platform"/>
            <consortium name="The Broad Institute Genome Sequencing Center for Infectious Disease"/>
            <person name="Wu L."/>
            <person name="Ma J."/>
        </authorList>
    </citation>
    <scope>NUCLEOTIDE SEQUENCE [LARGE SCALE GENOMIC DNA]</scope>
    <source>
        <strain evidence="8 9">XZYJT29</strain>
    </source>
</reference>
<feature type="compositionally biased region" description="Basic and acidic residues" evidence="5">
    <location>
        <begin position="385"/>
        <end position="405"/>
    </location>
</feature>
<dbReference type="RefSeq" id="WP_274323160.1">
    <property type="nucleotide sequence ID" value="NZ_CP118158.1"/>
</dbReference>
<dbReference type="InterPro" id="IPR014790">
    <property type="entry name" value="MutL_C"/>
</dbReference>
<dbReference type="InterPro" id="IPR038973">
    <property type="entry name" value="MutL/Mlh/Pms-like"/>
</dbReference>
<feature type="region of interest" description="Disordered" evidence="5">
    <location>
        <begin position="349"/>
        <end position="588"/>
    </location>
</feature>
<evidence type="ECO:0000256" key="2">
    <source>
        <dbReference type="ARBA" id="ARBA00022763"/>
    </source>
</evidence>
<dbReference type="InterPro" id="IPR020568">
    <property type="entry name" value="Ribosomal_Su5_D2-typ_SF"/>
</dbReference>
<feature type="compositionally biased region" description="Low complexity" evidence="5">
    <location>
        <begin position="476"/>
        <end position="497"/>
    </location>
</feature>
<dbReference type="SMART" id="SM01340">
    <property type="entry name" value="DNA_mis_repair"/>
    <property type="match status" value="1"/>
</dbReference>
<evidence type="ECO:0000256" key="1">
    <source>
        <dbReference type="ARBA" id="ARBA00006082"/>
    </source>
</evidence>
<dbReference type="EMBL" id="JBHTAS010000001">
    <property type="protein sequence ID" value="MFC7142086.1"/>
    <property type="molecule type" value="Genomic_DNA"/>
</dbReference>
<feature type="compositionally biased region" description="Pro residues" evidence="5">
    <location>
        <begin position="498"/>
        <end position="508"/>
    </location>
</feature>
<dbReference type="Pfam" id="PF13589">
    <property type="entry name" value="HATPase_c_3"/>
    <property type="match status" value="1"/>
</dbReference>
<keyword evidence="8" id="KW-0540">Nuclease</keyword>
<organism evidence="8 9">
    <name type="scientific">Halosimplex aquaticum</name>
    <dbReference type="NCBI Taxonomy" id="3026162"/>
    <lineage>
        <taxon>Archaea</taxon>
        <taxon>Methanobacteriati</taxon>
        <taxon>Methanobacteriota</taxon>
        <taxon>Stenosarchaea group</taxon>
        <taxon>Halobacteria</taxon>
        <taxon>Halobacteriales</taxon>
        <taxon>Haloarculaceae</taxon>
        <taxon>Halosimplex</taxon>
    </lineage>
</organism>
<dbReference type="SUPFAM" id="SSF55874">
    <property type="entry name" value="ATPase domain of HSP90 chaperone/DNA topoisomerase II/histidine kinase"/>
    <property type="match status" value="1"/>
</dbReference>
<dbReference type="PANTHER" id="PTHR10073:SF12">
    <property type="entry name" value="DNA MISMATCH REPAIR PROTEIN MLH1"/>
    <property type="match status" value="1"/>
</dbReference>